<dbReference type="Proteomes" id="UP001596540">
    <property type="component" value="Unassembled WGS sequence"/>
</dbReference>
<reference evidence="3" key="1">
    <citation type="journal article" date="2019" name="Int. J. Syst. Evol. Microbiol.">
        <title>The Global Catalogue of Microorganisms (GCM) 10K type strain sequencing project: providing services to taxonomists for standard genome sequencing and annotation.</title>
        <authorList>
            <consortium name="The Broad Institute Genomics Platform"/>
            <consortium name="The Broad Institute Genome Sequencing Center for Infectious Disease"/>
            <person name="Wu L."/>
            <person name="Ma J."/>
        </authorList>
    </citation>
    <scope>NUCLEOTIDE SEQUENCE [LARGE SCALE GENOMIC DNA]</scope>
    <source>
        <strain evidence="3">CGMCC 4.7382</strain>
    </source>
</reference>
<proteinExistence type="predicted"/>
<dbReference type="Pfam" id="PF14534">
    <property type="entry name" value="DUF4440"/>
    <property type="match status" value="1"/>
</dbReference>
<accession>A0ABW2KAD4</accession>
<evidence type="ECO:0000259" key="1">
    <source>
        <dbReference type="Pfam" id="PF14534"/>
    </source>
</evidence>
<dbReference type="SUPFAM" id="SSF54427">
    <property type="entry name" value="NTF2-like"/>
    <property type="match status" value="1"/>
</dbReference>
<evidence type="ECO:0000313" key="3">
    <source>
        <dbReference type="Proteomes" id="UP001596540"/>
    </source>
</evidence>
<sequence length="130" mass="13639">MPPEPDALPERPEDVPAAFAARFNSGDVTRVLEMYEPDAVLIPESGTPAAGAALRTALSRHLALGLPIEVRARHVYRTGGTALLIVDWRIHGTGPDGAGVALTGTATDVVRRGGDGVWRYAVDNPFGTAA</sequence>
<dbReference type="RefSeq" id="WP_379868022.1">
    <property type="nucleotide sequence ID" value="NZ_JBHTBH010000001.1"/>
</dbReference>
<dbReference type="CDD" id="cd00531">
    <property type="entry name" value="NTF2_like"/>
    <property type="match status" value="1"/>
</dbReference>
<feature type="domain" description="DUF4440" evidence="1">
    <location>
        <begin position="17"/>
        <end position="119"/>
    </location>
</feature>
<dbReference type="Gene3D" id="3.10.450.50">
    <property type="match status" value="1"/>
</dbReference>
<name>A0ABW2KAD4_9ACTN</name>
<gene>
    <name evidence="2" type="ORF">ACFQRF_00725</name>
</gene>
<dbReference type="InterPro" id="IPR027843">
    <property type="entry name" value="DUF4440"/>
</dbReference>
<protein>
    <submittedName>
        <fullName evidence="2">YybH family protein</fullName>
    </submittedName>
</protein>
<comment type="caution">
    <text evidence="2">The sequence shown here is derived from an EMBL/GenBank/DDBJ whole genome shotgun (WGS) entry which is preliminary data.</text>
</comment>
<dbReference type="EMBL" id="JBHTBH010000001">
    <property type="protein sequence ID" value="MFC7326248.1"/>
    <property type="molecule type" value="Genomic_DNA"/>
</dbReference>
<dbReference type="InterPro" id="IPR032710">
    <property type="entry name" value="NTF2-like_dom_sf"/>
</dbReference>
<keyword evidence="3" id="KW-1185">Reference proteome</keyword>
<evidence type="ECO:0000313" key="2">
    <source>
        <dbReference type="EMBL" id="MFC7326248.1"/>
    </source>
</evidence>
<organism evidence="2 3">
    <name type="scientific">Marinactinospora rubrisoli</name>
    <dbReference type="NCBI Taxonomy" id="2715399"/>
    <lineage>
        <taxon>Bacteria</taxon>
        <taxon>Bacillati</taxon>
        <taxon>Actinomycetota</taxon>
        <taxon>Actinomycetes</taxon>
        <taxon>Streptosporangiales</taxon>
        <taxon>Nocardiopsidaceae</taxon>
        <taxon>Marinactinospora</taxon>
    </lineage>
</organism>